<dbReference type="eggNOG" id="COG3707">
    <property type="taxonomic scope" value="Bacteria"/>
</dbReference>
<dbReference type="InterPro" id="IPR011006">
    <property type="entry name" value="CheY-like_superfamily"/>
</dbReference>
<dbReference type="GO" id="GO:0003723">
    <property type="term" value="F:RNA binding"/>
    <property type="evidence" value="ECO:0007669"/>
    <property type="project" value="InterPro"/>
</dbReference>
<organism evidence="4 5">
    <name type="scientific">Bifidobacterium actinocoloniiforme DSM 22766</name>
    <dbReference type="NCBI Taxonomy" id="1437605"/>
    <lineage>
        <taxon>Bacteria</taxon>
        <taxon>Bacillati</taxon>
        <taxon>Actinomycetota</taxon>
        <taxon>Actinomycetes</taxon>
        <taxon>Bifidobacteriales</taxon>
        <taxon>Bifidobacteriaceae</taxon>
        <taxon>Bifidobacterium</taxon>
    </lineage>
</organism>
<dbReference type="InterPro" id="IPR036388">
    <property type="entry name" value="WH-like_DNA-bd_sf"/>
</dbReference>
<dbReference type="EMBL" id="JGYK01000001">
    <property type="protein sequence ID" value="KFI39895.1"/>
    <property type="molecule type" value="Genomic_DNA"/>
</dbReference>
<evidence type="ECO:0000259" key="3">
    <source>
        <dbReference type="PROSITE" id="PS50921"/>
    </source>
</evidence>
<evidence type="ECO:0000313" key="5">
    <source>
        <dbReference type="Proteomes" id="UP000029015"/>
    </source>
</evidence>
<dbReference type="PROSITE" id="PS50921">
    <property type="entry name" value="ANTAR"/>
    <property type="match status" value="1"/>
</dbReference>
<dbReference type="Pfam" id="PF00072">
    <property type="entry name" value="Response_reg"/>
    <property type="match status" value="1"/>
</dbReference>
<sequence>MHANLGQAPHMQARVGKTDMETRLTLAAESKTYSDEPEGRTVVVAEDEALIRLDTVEALEDAGYEVVGQAASGQEAVDLTREFKPDVVVMDVKMPGKDGIEAATEIGEENLAPVVMLTAFSQQSLVEKAADAGAMAYVVKPFAPEKLLPAIEVAISRHDQINALKDEVTDMKARFEARKRVDRAKGLLMENMGLTESEAFRWIQKTSMDRRLTMQEVADAVIDQVQGDD</sequence>
<dbReference type="InterPro" id="IPR052048">
    <property type="entry name" value="ST_Response_Regulator"/>
</dbReference>
<dbReference type="InterPro" id="IPR001789">
    <property type="entry name" value="Sig_transdc_resp-reg_receiver"/>
</dbReference>
<dbReference type="PANTHER" id="PTHR43228">
    <property type="entry name" value="TWO-COMPONENT RESPONSE REGULATOR"/>
    <property type="match status" value="1"/>
</dbReference>
<evidence type="ECO:0000259" key="2">
    <source>
        <dbReference type="PROSITE" id="PS50110"/>
    </source>
</evidence>
<dbReference type="Gene3D" id="3.40.50.2300">
    <property type="match status" value="1"/>
</dbReference>
<dbReference type="InterPro" id="IPR008327">
    <property type="entry name" value="Sig_transdc_resp-reg_antiterm"/>
</dbReference>
<keyword evidence="1" id="KW-0597">Phosphoprotein</keyword>
<dbReference type="GO" id="GO:0008984">
    <property type="term" value="F:protein-glutamate methylesterase activity"/>
    <property type="evidence" value="ECO:0007669"/>
    <property type="project" value="UniProtKB-EC"/>
</dbReference>
<dbReference type="Proteomes" id="UP000029015">
    <property type="component" value="Unassembled WGS sequence"/>
</dbReference>
<dbReference type="Gene3D" id="1.10.10.10">
    <property type="entry name" value="Winged helix-like DNA-binding domain superfamily/Winged helix DNA-binding domain"/>
    <property type="match status" value="1"/>
</dbReference>
<dbReference type="STRING" id="1437605.AB656_01585"/>
<dbReference type="SUPFAM" id="SSF52172">
    <property type="entry name" value="CheY-like"/>
    <property type="match status" value="1"/>
</dbReference>
<reference evidence="4 5" key="1">
    <citation type="submission" date="2014-03" db="EMBL/GenBank/DDBJ databases">
        <title>Genomics of Bifidobacteria.</title>
        <authorList>
            <person name="Ventura M."/>
            <person name="Milani C."/>
            <person name="Lugli G.A."/>
        </authorList>
    </citation>
    <scope>NUCLEOTIDE SEQUENCE [LARGE SCALE GENOMIC DNA]</scope>
    <source>
        <strain evidence="4 5">DSM 22766</strain>
    </source>
</reference>
<keyword evidence="5" id="KW-1185">Reference proteome</keyword>
<dbReference type="GO" id="GO:0000160">
    <property type="term" value="P:phosphorelay signal transduction system"/>
    <property type="evidence" value="ECO:0007669"/>
    <property type="project" value="InterPro"/>
</dbReference>
<evidence type="ECO:0000256" key="1">
    <source>
        <dbReference type="PROSITE-ProRule" id="PRU00169"/>
    </source>
</evidence>
<feature type="domain" description="Response regulatory" evidence="2">
    <location>
        <begin position="41"/>
        <end position="155"/>
    </location>
</feature>
<dbReference type="PROSITE" id="PS50110">
    <property type="entry name" value="RESPONSE_REGULATORY"/>
    <property type="match status" value="1"/>
</dbReference>
<name>A0A086Z045_9BIFI</name>
<proteinExistence type="predicted"/>
<dbReference type="SMART" id="SM01012">
    <property type="entry name" value="ANTAR"/>
    <property type="match status" value="1"/>
</dbReference>
<dbReference type="PIRSF" id="PIRSF036382">
    <property type="entry name" value="RR_antiterm"/>
    <property type="match status" value="1"/>
</dbReference>
<dbReference type="AlphaFoldDB" id="A0A086Z045"/>
<dbReference type="PANTHER" id="PTHR43228:SF1">
    <property type="entry name" value="TWO-COMPONENT RESPONSE REGULATOR ARR22"/>
    <property type="match status" value="1"/>
</dbReference>
<dbReference type="InterPro" id="IPR005561">
    <property type="entry name" value="ANTAR"/>
</dbReference>
<gene>
    <name evidence="4" type="ORF">BACT_0596</name>
</gene>
<protein>
    <submittedName>
        <fullName evidence="4">Response regulator receiver and ANTAR domain-containing protein</fullName>
        <ecNumber evidence="4">3.1.1.61</ecNumber>
    </submittedName>
</protein>
<accession>A0A086Z045</accession>
<keyword evidence="4" id="KW-0378">Hydrolase</keyword>
<dbReference type="SMART" id="SM00448">
    <property type="entry name" value="REC"/>
    <property type="match status" value="1"/>
</dbReference>
<evidence type="ECO:0000313" key="4">
    <source>
        <dbReference type="EMBL" id="KFI39895.1"/>
    </source>
</evidence>
<dbReference type="Pfam" id="PF03861">
    <property type="entry name" value="ANTAR"/>
    <property type="match status" value="1"/>
</dbReference>
<feature type="modified residue" description="4-aspartylphosphate" evidence="1">
    <location>
        <position position="91"/>
    </location>
</feature>
<comment type="caution">
    <text evidence="4">The sequence shown here is derived from an EMBL/GenBank/DDBJ whole genome shotgun (WGS) entry which is preliminary data.</text>
</comment>
<feature type="domain" description="ANTAR" evidence="3">
    <location>
        <begin position="161"/>
        <end position="222"/>
    </location>
</feature>
<dbReference type="EC" id="3.1.1.61" evidence="4"/>